<feature type="compositionally biased region" description="Low complexity" evidence="1">
    <location>
        <begin position="195"/>
        <end position="215"/>
    </location>
</feature>
<evidence type="ECO:0000313" key="5">
    <source>
        <dbReference type="Proteomes" id="UP001596108"/>
    </source>
</evidence>
<sequence>MGKKTLIAMLFASLLLAVPTFAAPAKPLATSAGAAKPAASSSKIVVNGKQLKLNTAAYVVNNVTMVPLRQIAEALGAKVSWGTDSKGRTFAKLTRGKRTATITVGVAQMISDGRTFKLEVAPALRSGSIMVPLRAISEALGTIVAWDGIGNVIHIDDPKQLPVVGTQKKLEELLGNIQRNTGVYYEKGTSGAIASESAPQAPQAAASPSADASDSGGSGGSADDYSRTNIQVEGVDEADWAKTDGKFVYQISGNRVLISSIADPSAPKLASVLEYKAEDNFYPLEMYVDDHRLVVIGQHNVAVPIAVSDSGSGSGAGSSSNSGSSASTPMAPVPDGKRASIMPIVPTVSTVQTKIYALGDDGKPTLKRQTEQEGNYISSRKIDGALYVVTNKYNYYYGYYTMDKRAVTEGVAVSPAPDAANTFEPVYSDSASASAKQLTKLPLSDIRYFPNAVENSTMLIGALDLDRPEQAYQLSAYLGSGQTIYASAKHLYVAIARSVPGKDNNYETVTQIYKFRLDQGNVIYVGEGSVPGNVLNQYSMDEHNGYFRIATTRDSWNSGTYRSSNNMYVLDEQMKTIGALEDLAPGERIYSARFLGGRAYMVTFRNVDPLYVIDLRSPTKPAVLGQLKIPGYSDYLQPYDDNHIIGFGKETVELPSKGMGQDATVAFYQGLKLAMFDVTDVNNPKEMFKEVIGDRGTNSELLSNPKALLFSKAKGLLAFPVELMEIKDKDQIEQGGFPAYGQFVYQGAYVYNVDLNKGFTLRGRITHLSKDDLAKSGQYGYDYLKSVRRILYAGNTLYTLSETMLKANDLGSLSERGSLTYPAYQTTYPNYGGPAIDVAPVAPPAGIK</sequence>
<feature type="region of interest" description="Disordered" evidence="1">
    <location>
        <begin position="195"/>
        <end position="227"/>
    </location>
</feature>
<gene>
    <name evidence="4" type="ORF">ACFPQ4_15995</name>
</gene>
<feature type="compositionally biased region" description="Low complexity" evidence="1">
    <location>
        <begin position="317"/>
        <end position="327"/>
    </location>
</feature>
<dbReference type="Pfam" id="PF07833">
    <property type="entry name" value="Cu_amine_oxidN1"/>
    <property type="match status" value="1"/>
</dbReference>
<organism evidence="4 5">
    <name type="scientific">Cohnella yongneupensis</name>
    <dbReference type="NCBI Taxonomy" id="425006"/>
    <lineage>
        <taxon>Bacteria</taxon>
        <taxon>Bacillati</taxon>
        <taxon>Bacillota</taxon>
        <taxon>Bacilli</taxon>
        <taxon>Bacillales</taxon>
        <taxon>Paenibacillaceae</taxon>
        <taxon>Cohnella</taxon>
    </lineage>
</organism>
<keyword evidence="2" id="KW-0732">Signal</keyword>
<dbReference type="Proteomes" id="UP001596108">
    <property type="component" value="Unassembled WGS sequence"/>
</dbReference>
<feature type="chain" id="PRO_5046439141" evidence="2">
    <location>
        <begin position="23"/>
        <end position="848"/>
    </location>
</feature>
<evidence type="ECO:0000256" key="1">
    <source>
        <dbReference type="SAM" id="MobiDB-lite"/>
    </source>
</evidence>
<feature type="domain" description="Copper amine oxidase-like N-terminal" evidence="3">
    <location>
        <begin position="45"/>
        <end position="155"/>
    </location>
</feature>
<dbReference type="InterPro" id="IPR012854">
    <property type="entry name" value="Cu_amine_oxidase-like_N"/>
</dbReference>
<reference evidence="5" key="1">
    <citation type="journal article" date="2019" name="Int. J. Syst. Evol. Microbiol.">
        <title>The Global Catalogue of Microorganisms (GCM) 10K type strain sequencing project: providing services to taxonomists for standard genome sequencing and annotation.</title>
        <authorList>
            <consortium name="The Broad Institute Genomics Platform"/>
            <consortium name="The Broad Institute Genome Sequencing Center for Infectious Disease"/>
            <person name="Wu L."/>
            <person name="Ma J."/>
        </authorList>
    </citation>
    <scope>NUCLEOTIDE SEQUENCE [LARGE SCALE GENOMIC DNA]</scope>
    <source>
        <strain evidence="5">CGMCC 1.18578</strain>
    </source>
</reference>
<dbReference type="Pfam" id="PF09826">
    <property type="entry name" value="Beta_propel"/>
    <property type="match status" value="1"/>
</dbReference>
<evidence type="ECO:0000256" key="2">
    <source>
        <dbReference type="SAM" id="SignalP"/>
    </source>
</evidence>
<proteinExistence type="predicted"/>
<evidence type="ECO:0000313" key="4">
    <source>
        <dbReference type="EMBL" id="MFC5530932.1"/>
    </source>
</evidence>
<evidence type="ECO:0000259" key="3">
    <source>
        <dbReference type="Pfam" id="PF07833"/>
    </source>
</evidence>
<dbReference type="Gene3D" id="3.30.457.10">
    <property type="entry name" value="Copper amine oxidase-like, N-terminal domain"/>
    <property type="match status" value="1"/>
</dbReference>
<dbReference type="SUPFAM" id="SSF55383">
    <property type="entry name" value="Copper amine oxidase, domain N"/>
    <property type="match status" value="2"/>
</dbReference>
<dbReference type="RefSeq" id="WP_378112875.1">
    <property type="nucleotide sequence ID" value="NZ_JBHSNC010000048.1"/>
</dbReference>
<feature type="signal peptide" evidence="2">
    <location>
        <begin position="1"/>
        <end position="22"/>
    </location>
</feature>
<keyword evidence="5" id="KW-1185">Reference proteome</keyword>
<feature type="region of interest" description="Disordered" evidence="1">
    <location>
        <begin position="309"/>
        <end position="333"/>
    </location>
</feature>
<dbReference type="InterPro" id="IPR036582">
    <property type="entry name" value="Mao_N_sf"/>
</dbReference>
<accession>A0ABW0R3R9</accession>
<comment type="caution">
    <text evidence="4">The sequence shown here is derived from an EMBL/GenBank/DDBJ whole genome shotgun (WGS) entry which is preliminary data.</text>
</comment>
<protein>
    <submittedName>
        <fullName evidence="4">Beta-propeller domain-containing protein</fullName>
    </submittedName>
</protein>
<dbReference type="InterPro" id="IPR019198">
    <property type="entry name" value="Beta_propeller_containing"/>
</dbReference>
<name>A0ABW0R3R9_9BACL</name>
<dbReference type="EMBL" id="JBHSNC010000048">
    <property type="protein sequence ID" value="MFC5530932.1"/>
    <property type="molecule type" value="Genomic_DNA"/>
</dbReference>